<dbReference type="AlphaFoldDB" id="A0A4R2IGM1"/>
<proteinExistence type="predicted"/>
<comment type="caution">
    <text evidence="2">The sequence shown here is derived from an EMBL/GenBank/DDBJ whole genome shotgun (WGS) entry which is preliminary data.</text>
</comment>
<dbReference type="Proteomes" id="UP000294862">
    <property type="component" value="Unassembled WGS sequence"/>
</dbReference>
<evidence type="ECO:0000256" key="1">
    <source>
        <dbReference type="SAM" id="SignalP"/>
    </source>
</evidence>
<evidence type="ECO:0000313" key="2">
    <source>
        <dbReference type="EMBL" id="TCO42858.1"/>
    </source>
</evidence>
<dbReference type="RefSeq" id="WP_131992321.1">
    <property type="nucleotide sequence ID" value="NZ_SLWQ01000001.1"/>
</dbReference>
<dbReference type="EMBL" id="SLWQ01000001">
    <property type="protein sequence ID" value="TCO42858.1"/>
    <property type="molecule type" value="Genomic_DNA"/>
</dbReference>
<keyword evidence="1" id="KW-0732">Signal</keyword>
<keyword evidence="3" id="KW-1185">Reference proteome</keyword>
<protein>
    <submittedName>
        <fullName evidence="2">Uncharacterized protein</fullName>
    </submittedName>
</protein>
<dbReference type="OrthoDB" id="8335717at2"/>
<reference evidence="2 3" key="1">
    <citation type="journal article" date="2015" name="Stand. Genomic Sci.">
        <title>Genomic Encyclopedia of Bacterial and Archaeal Type Strains, Phase III: the genomes of soil and plant-associated and newly described type strains.</title>
        <authorList>
            <person name="Whitman W.B."/>
            <person name="Woyke T."/>
            <person name="Klenk H.P."/>
            <person name="Zhou Y."/>
            <person name="Lilburn T.G."/>
            <person name="Beck B.J."/>
            <person name="De Vos P."/>
            <person name="Vandamme P."/>
            <person name="Eisen J.A."/>
            <person name="Garrity G."/>
            <person name="Hugenholtz P."/>
            <person name="Kyrpides N.C."/>
        </authorList>
    </citation>
    <scope>NUCLEOTIDE SEQUENCE [LARGE SCALE GENOMIC DNA]</scope>
    <source>
        <strain evidence="2 3">A3</strain>
    </source>
</reference>
<sequence length="343" mass="36113">MPQAASLRFPMMAAIAAAVCAAFTGVPAKAAPVEVLSPWQAARVDIVVDVDGKPACSLRGDVGGDAARSVLCRFELVPGPHALHAHGEYVLRGDGGKGRTRKGEQAIALLDFAPVSALLAGTGRPFGERVAAFIKAARAFAREHDVAVYLEAGKPAGPAELDRARQRVGYDLPADFLSMQRAVGAITIGDHSMTPADRLRDAYSAMLEDWGTSAEAMQRDYSPKMQELLKSSTLLFTEVGDGLGGLLYRPPPTKACGAGGIYYWTSQEGGDENLSANGACPDFAGAFRWLVEAFVIADLADSLADEHGSVLVDTSTGTQTLALDLADGDAFGVGLARRWQSPH</sequence>
<feature type="chain" id="PRO_5020825001" evidence="1">
    <location>
        <begin position="31"/>
        <end position="343"/>
    </location>
</feature>
<gene>
    <name evidence="2" type="ORF">EV148_101265</name>
</gene>
<organism evidence="2 3">
    <name type="scientific">Dokdonella fugitiva</name>
    <dbReference type="NCBI Taxonomy" id="328517"/>
    <lineage>
        <taxon>Bacteria</taxon>
        <taxon>Pseudomonadati</taxon>
        <taxon>Pseudomonadota</taxon>
        <taxon>Gammaproteobacteria</taxon>
        <taxon>Lysobacterales</taxon>
        <taxon>Rhodanobacteraceae</taxon>
        <taxon>Dokdonella</taxon>
    </lineage>
</organism>
<accession>A0A4R2IGM1</accession>
<evidence type="ECO:0000313" key="3">
    <source>
        <dbReference type="Proteomes" id="UP000294862"/>
    </source>
</evidence>
<name>A0A4R2IGM1_9GAMM</name>
<feature type="signal peptide" evidence="1">
    <location>
        <begin position="1"/>
        <end position="30"/>
    </location>
</feature>